<accession>A0A0F9TIY4</accession>
<sequence length="157" mass="17460">MNIKQFARLAAELNDVAYAELLTAREYDTVAGLLNERESIPNPVARTNTLKQFTWPTFMDKLLPTDIPVMFDFGQLAPDLRAALENNERGLMLSLWRGLATVLDAASVTAVTTAFQETEPDPLWTATVLLPSRAMELGLPLVNEQDVETVHQRVAGY</sequence>
<protein>
    <submittedName>
        <fullName evidence="1">Uncharacterized protein</fullName>
    </submittedName>
</protein>
<dbReference type="AlphaFoldDB" id="A0A0F9TIY4"/>
<name>A0A0F9TIY4_9ZZZZ</name>
<reference evidence="1" key="1">
    <citation type="journal article" date="2015" name="Nature">
        <title>Complex archaea that bridge the gap between prokaryotes and eukaryotes.</title>
        <authorList>
            <person name="Spang A."/>
            <person name="Saw J.H."/>
            <person name="Jorgensen S.L."/>
            <person name="Zaremba-Niedzwiedzka K."/>
            <person name="Martijn J."/>
            <person name="Lind A.E."/>
            <person name="van Eijk R."/>
            <person name="Schleper C."/>
            <person name="Guy L."/>
            <person name="Ettema T.J."/>
        </authorList>
    </citation>
    <scope>NUCLEOTIDE SEQUENCE</scope>
</reference>
<dbReference type="EMBL" id="LAZR01000320">
    <property type="protein sequence ID" value="KKN74832.1"/>
    <property type="molecule type" value="Genomic_DNA"/>
</dbReference>
<evidence type="ECO:0000313" key="1">
    <source>
        <dbReference type="EMBL" id="KKN74832.1"/>
    </source>
</evidence>
<organism evidence="1">
    <name type="scientific">marine sediment metagenome</name>
    <dbReference type="NCBI Taxonomy" id="412755"/>
    <lineage>
        <taxon>unclassified sequences</taxon>
        <taxon>metagenomes</taxon>
        <taxon>ecological metagenomes</taxon>
    </lineage>
</organism>
<gene>
    <name evidence="1" type="ORF">LCGC14_0387250</name>
</gene>
<comment type="caution">
    <text evidence="1">The sequence shown here is derived from an EMBL/GenBank/DDBJ whole genome shotgun (WGS) entry which is preliminary data.</text>
</comment>
<proteinExistence type="predicted"/>